<dbReference type="AlphaFoldDB" id="A0A511JPE2"/>
<gene>
    <name evidence="1" type="ORF">CTE05_34130</name>
</gene>
<comment type="caution">
    <text evidence="1">The sequence shown here is derived from an EMBL/GenBank/DDBJ whole genome shotgun (WGS) entry which is preliminary data.</text>
</comment>
<proteinExistence type="predicted"/>
<name>A0A511JPE2_9CELL</name>
<accession>A0A511JPE2</accession>
<keyword evidence="2" id="KW-1185">Reference proteome</keyword>
<organism evidence="1 2">
    <name type="scientific">Cellulomonas terrae</name>
    <dbReference type="NCBI Taxonomy" id="311234"/>
    <lineage>
        <taxon>Bacteria</taxon>
        <taxon>Bacillati</taxon>
        <taxon>Actinomycetota</taxon>
        <taxon>Actinomycetes</taxon>
        <taxon>Micrococcales</taxon>
        <taxon>Cellulomonadaceae</taxon>
        <taxon>Cellulomonas</taxon>
    </lineage>
</organism>
<dbReference type="EMBL" id="BJWH01000023">
    <property type="protein sequence ID" value="GEL99866.1"/>
    <property type="molecule type" value="Genomic_DNA"/>
</dbReference>
<sequence length="104" mass="11682">MDGRTRLWEISHECGFKSPLAHSGWFSKEPPGQYRNSRSERSDREFCRSWDAWIRLEVLASDSMLCAANTAHGAGNNAFHATAYSSFADGTSVPLTRNRCVPCR</sequence>
<evidence type="ECO:0000313" key="1">
    <source>
        <dbReference type="EMBL" id="GEL99866.1"/>
    </source>
</evidence>
<dbReference type="Proteomes" id="UP000321049">
    <property type="component" value="Unassembled WGS sequence"/>
</dbReference>
<protein>
    <submittedName>
        <fullName evidence="1">Uncharacterized protein</fullName>
    </submittedName>
</protein>
<evidence type="ECO:0000313" key="2">
    <source>
        <dbReference type="Proteomes" id="UP000321049"/>
    </source>
</evidence>
<reference evidence="1 2" key="1">
    <citation type="submission" date="2019-07" db="EMBL/GenBank/DDBJ databases">
        <title>Whole genome shotgun sequence of Cellulomonas terrae NBRC 100819.</title>
        <authorList>
            <person name="Hosoyama A."/>
            <person name="Uohara A."/>
            <person name="Ohji S."/>
            <person name="Ichikawa N."/>
        </authorList>
    </citation>
    <scope>NUCLEOTIDE SEQUENCE [LARGE SCALE GENOMIC DNA]</scope>
    <source>
        <strain evidence="1 2">NBRC 100819</strain>
    </source>
</reference>